<evidence type="ECO:0000313" key="3">
    <source>
        <dbReference type="EMBL" id="UYV78885.1"/>
    </source>
</evidence>
<dbReference type="EMBL" id="CP092879">
    <property type="protein sequence ID" value="UYV78885.1"/>
    <property type="molecule type" value="Genomic_DNA"/>
</dbReference>
<keyword evidence="4" id="KW-1185">Reference proteome</keyword>
<gene>
    <name evidence="3" type="ORF">LAZ67_17000124</name>
</gene>
<dbReference type="Gene3D" id="3.30.360.10">
    <property type="entry name" value="Dihydrodipicolinate Reductase, domain 2"/>
    <property type="match status" value="1"/>
</dbReference>
<evidence type="ECO:0000259" key="2">
    <source>
        <dbReference type="Pfam" id="PF16653"/>
    </source>
</evidence>
<dbReference type="PANTHER" id="PTHR11133">
    <property type="entry name" value="SACCHAROPINE DEHYDROGENASE"/>
    <property type="match status" value="1"/>
</dbReference>
<dbReference type="InterPro" id="IPR051168">
    <property type="entry name" value="AASS"/>
</dbReference>
<sequence length="108" mass="11823">MCPQPTIVGTEPGERDVVILRHQVGVTRADGSHEEHRLCLVEYGDPNGYSAIARTVSYPVAIAAQLLLQGAFGSLSGALRPCIPQIYRPLWAALRREGFVTTESIYRS</sequence>
<reference evidence="3 4" key="1">
    <citation type="submission" date="2022-01" db="EMBL/GenBank/DDBJ databases">
        <title>A chromosomal length assembly of Cordylochernes scorpioides.</title>
        <authorList>
            <person name="Zeh D."/>
            <person name="Zeh J."/>
        </authorList>
    </citation>
    <scope>NUCLEOTIDE SEQUENCE [LARGE SCALE GENOMIC DNA]</scope>
    <source>
        <strain evidence="3">IN4F17</strain>
        <tissue evidence="3">Whole Body</tissue>
    </source>
</reference>
<protein>
    <submittedName>
        <fullName evidence="3">AASS</fullName>
    </submittedName>
</protein>
<dbReference type="Proteomes" id="UP001235939">
    <property type="component" value="Chromosome 17"/>
</dbReference>
<name>A0ABY6LHB6_9ARAC</name>
<feature type="domain" description="Saccharopine dehydrogenase-like C-terminal" evidence="2">
    <location>
        <begin position="10"/>
        <end position="98"/>
    </location>
</feature>
<dbReference type="Pfam" id="PF16653">
    <property type="entry name" value="Sacchrp_dh_C"/>
    <property type="match status" value="1"/>
</dbReference>
<evidence type="ECO:0000256" key="1">
    <source>
        <dbReference type="ARBA" id="ARBA00023002"/>
    </source>
</evidence>
<accession>A0ABY6LHB6</accession>
<keyword evidence="1" id="KW-0560">Oxidoreductase</keyword>
<dbReference type="SUPFAM" id="SSF55347">
    <property type="entry name" value="Glyceraldehyde-3-phosphate dehydrogenase-like, C-terminal domain"/>
    <property type="match status" value="1"/>
</dbReference>
<dbReference type="InterPro" id="IPR032095">
    <property type="entry name" value="Sacchrp_dh-like_C"/>
</dbReference>
<dbReference type="PANTHER" id="PTHR11133:SF22">
    <property type="entry name" value="ALPHA-AMINOADIPIC SEMIALDEHYDE SYNTHASE, MITOCHONDRIAL"/>
    <property type="match status" value="1"/>
</dbReference>
<proteinExistence type="predicted"/>
<organism evidence="3 4">
    <name type="scientific">Cordylochernes scorpioides</name>
    <dbReference type="NCBI Taxonomy" id="51811"/>
    <lineage>
        <taxon>Eukaryota</taxon>
        <taxon>Metazoa</taxon>
        <taxon>Ecdysozoa</taxon>
        <taxon>Arthropoda</taxon>
        <taxon>Chelicerata</taxon>
        <taxon>Arachnida</taxon>
        <taxon>Pseudoscorpiones</taxon>
        <taxon>Cheliferoidea</taxon>
        <taxon>Chernetidae</taxon>
        <taxon>Cordylochernes</taxon>
    </lineage>
</organism>
<evidence type="ECO:0000313" key="4">
    <source>
        <dbReference type="Proteomes" id="UP001235939"/>
    </source>
</evidence>